<reference evidence="1" key="1">
    <citation type="submission" date="2019-05" db="EMBL/GenBank/DDBJ databases">
        <title>Annotation for the trematode Fasciolopsis buski.</title>
        <authorList>
            <person name="Choi Y.-J."/>
        </authorList>
    </citation>
    <scope>NUCLEOTIDE SEQUENCE</scope>
    <source>
        <strain evidence="1">HT</strain>
        <tissue evidence="1">Whole worm</tissue>
    </source>
</reference>
<dbReference type="EMBL" id="LUCM01003746">
    <property type="protein sequence ID" value="KAA0195391.1"/>
    <property type="molecule type" value="Genomic_DNA"/>
</dbReference>
<name>A0A8E0S3T2_9TREM</name>
<evidence type="ECO:0000313" key="1">
    <source>
        <dbReference type="EMBL" id="KAA0195391.1"/>
    </source>
</evidence>
<keyword evidence="2" id="KW-1185">Reference proteome</keyword>
<accession>A0A8E0S3T2</accession>
<evidence type="ECO:0000313" key="2">
    <source>
        <dbReference type="Proteomes" id="UP000728185"/>
    </source>
</evidence>
<dbReference type="Proteomes" id="UP000728185">
    <property type="component" value="Unassembled WGS sequence"/>
</dbReference>
<sequence length="179" mass="18951">MPPRNELAHLVRTGGAMVAFCRERCSPLRLARLAIEGSETAQSNHWELASPAASTATCPTGNNEHKDALGCGDVLDSDDGESDGEASVVGTKQSELLCMSNSPLLVVYDSRPQARTKGPTDLRSTPYAISVVSDALSLIRPCLPKSNKADSLAAPLRAIPASWILDCAAEYAILPLSTF</sequence>
<comment type="caution">
    <text evidence="1">The sequence shown here is derived from an EMBL/GenBank/DDBJ whole genome shotgun (WGS) entry which is preliminary data.</text>
</comment>
<organism evidence="1 2">
    <name type="scientific">Fasciolopsis buskii</name>
    <dbReference type="NCBI Taxonomy" id="27845"/>
    <lineage>
        <taxon>Eukaryota</taxon>
        <taxon>Metazoa</taxon>
        <taxon>Spiralia</taxon>
        <taxon>Lophotrochozoa</taxon>
        <taxon>Platyhelminthes</taxon>
        <taxon>Trematoda</taxon>
        <taxon>Digenea</taxon>
        <taxon>Plagiorchiida</taxon>
        <taxon>Echinostomata</taxon>
        <taxon>Echinostomatoidea</taxon>
        <taxon>Fasciolidae</taxon>
        <taxon>Fasciolopsis</taxon>
    </lineage>
</organism>
<dbReference type="OrthoDB" id="2384350at2759"/>
<gene>
    <name evidence="1" type="ORF">FBUS_11312</name>
</gene>
<proteinExistence type="predicted"/>
<protein>
    <submittedName>
        <fullName evidence="1">Uncharacterized protein</fullName>
    </submittedName>
</protein>
<dbReference type="AlphaFoldDB" id="A0A8E0S3T2"/>